<dbReference type="InterPro" id="IPR024467">
    <property type="entry name" value="Xre/MbcA/ParS-like_toxin-bd"/>
</dbReference>
<name>A0ABX8QL19_PSECO</name>
<gene>
    <name evidence="2" type="ORF">KSS97_11635</name>
</gene>
<keyword evidence="3" id="KW-1185">Reference proteome</keyword>
<protein>
    <submittedName>
        <fullName evidence="2">MbcA/ParS/Xre antitoxin family protein</fullName>
    </submittedName>
</protein>
<evidence type="ECO:0000313" key="3">
    <source>
        <dbReference type="Proteomes" id="UP000824066"/>
    </source>
</evidence>
<sequence>MAEEWLSKPCKYLDGHVPLELIDNSMGFQVVTNYLSRIAHGVYQ</sequence>
<evidence type="ECO:0000313" key="2">
    <source>
        <dbReference type="EMBL" id="QXI56096.1"/>
    </source>
</evidence>
<accession>A0ABX8QL19</accession>
<dbReference type="EMBL" id="CP077080">
    <property type="protein sequence ID" value="QXI56096.1"/>
    <property type="molecule type" value="Genomic_DNA"/>
</dbReference>
<reference evidence="2 3" key="1">
    <citation type="journal article" date="2021" name="Microorganisms">
        <title>The Ever-Expanding Pseudomonas Genus: Description of 43 New Species and Partition of the Pseudomonas putida Group.</title>
        <authorList>
            <person name="Girard L."/>
            <person name="Lood C."/>
            <person name="Hofte M."/>
            <person name="Vandamme P."/>
            <person name="Rokni-Zadeh H."/>
            <person name="van Noort V."/>
            <person name="Lavigne R."/>
            <person name="De Mot R."/>
        </authorList>
    </citation>
    <scope>NUCLEOTIDE SEQUENCE [LARGE SCALE GENOMIC DNA]</scope>
    <source>
        <strain evidence="2 3">SWRI17</strain>
    </source>
</reference>
<dbReference type="Proteomes" id="UP000824066">
    <property type="component" value="Chromosome"/>
</dbReference>
<organism evidence="2 3">
    <name type="scientific">Pseudomonas canavaninivorans</name>
    <dbReference type="NCBI Taxonomy" id="2842348"/>
    <lineage>
        <taxon>Bacteria</taxon>
        <taxon>Pseudomonadati</taxon>
        <taxon>Pseudomonadota</taxon>
        <taxon>Gammaproteobacteria</taxon>
        <taxon>Pseudomonadales</taxon>
        <taxon>Pseudomonadaceae</taxon>
        <taxon>Pseudomonas</taxon>
    </lineage>
</organism>
<evidence type="ECO:0000259" key="1">
    <source>
        <dbReference type="Pfam" id="PF09722"/>
    </source>
</evidence>
<dbReference type="Pfam" id="PF09722">
    <property type="entry name" value="Xre_MbcA_ParS_C"/>
    <property type="match status" value="1"/>
</dbReference>
<feature type="domain" description="Antitoxin Xre/MbcA/ParS-like toxin-binding" evidence="1">
    <location>
        <begin position="2"/>
        <end position="41"/>
    </location>
</feature>
<proteinExistence type="predicted"/>